<dbReference type="AlphaFoldDB" id="A0A915K125"/>
<dbReference type="WBParaSite" id="nRc.2.0.1.t32497-RA">
    <property type="protein sequence ID" value="nRc.2.0.1.t32497-RA"/>
    <property type="gene ID" value="nRc.2.0.1.g32497"/>
</dbReference>
<reference evidence="2" key="1">
    <citation type="submission" date="2022-11" db="UniProtKB">
        <authorList>
            <consortium name="WormBaseParasite"/>
        </authorList>
    </citation>
    <scope>IDENTIFICATION</scope>
</reference>
<organism evidence="1 2">
    <name type="scientific">Romanomermis culicivorax</name>
    <name type="common">Nematode worm</name>
    <dbReference type="NCBI Taxonomy" id="13658"/>
    <lineage>
        <taxon>Eukaryota</taxon>
        <taxon>Metazoa</taxon>
        <taxon>Ecdysozoa</taxon>
        <taxon>Nematoda</taxon>
        <taxon>Enoplea</taxon>
        <taxon>Dorylaimia</taxon>
        <taxon>Mermithida</taxon>
        <taxon>Mermithoidea</taxon>
        <taxon>Mermithidae</taxon>
        <taxon>Romanomermis</taxon>
    </lineage>
</organism>
<evidence type="ECO:0000313" key="2">
    <source>
        <dbReference type="WBParaSite" id="nRc.2.0.1.t32497-RA"/>
    </source>
</evidence>
<proteinExistence type="predicted"/>
<keyword evidence="1" id="KW-1185">Reference proteome</keyword>
<name>A0A915K125_ROMCU</name>
<sequence length="165" mass="17933">MTKNSKLIASKMDNTADGSAPDVFGKSKVNDSLNTGANNKLLPENPVMSNLGKFLAFKITTNSNFTSEDLNFLVECLAQHVPVLEDIKTHYGSNQAKKAAKGAKSKLLLNQISAQVLENQLSQESHGKTEALFTNSMLTSIDFSDWLRSTECNGHTASPIISSRE</sequence>
<evidence type="ECO:0000313" key="1">
    <source>
        <dbReference type="Proteomes" id="UP000887565"/>
    </source>
</evidence>
<accession>A0A915K125</accession>
<protein>
    <submittedName>
        <fullName evidence="2">Uncharacterized protein</fullName>
    </submittedName>
</protein>
<dbReference type="Proteomes" id="UP000887565">
    <property type="component" value="Unplaced"/>
</dbReference>